<dbReference type="SUPFAM" id="SSF55729">
    <property type="entry name" value="Acyl-CoA N-acyltransferases (Nat)"/>
    <property type="match status" value="2"/>
</dbReference>
<dbReference type="InterPro" id="IPR000182">
    <property type="entry name" value="GNAT_dom"/>
</dbReference>
<name>A0ABY4WIE4_9BACL</name>
<dbReference type="CDD" id="cd04301">
    <property type="entry name" value="NAT_SF"/>
    <property type="match status" value="2"/>
</dbReference>
<dbReference type="EMBL" id="CP098755">
    <property type="protein sequence ID" value="USG66915.1"/>
    <property type="molecule type" value="Genomic_DNA"/>
</dbReference>
<dbReference type="InterPro" id="IPR050276">
    <property type="entry name" value="MshD_Acetyltransferase"/>
</dbReference>
<protein>
    <submittedName>
        <fullName evidence="2">GNAT family N-acetyltransferase</fullName>
    </submittedName>
</protein>
<organism evidence="2 3">
    <name type="scientific">Brevibacillus ruminantium</name>
    <dbReference type="NCBI Taxonomy" id="2950604"/>
    <lineage>
        <taxon>Bacteria</taxon>
        <taxon>Bacillati</taxon>
        <taxon>Bacillota</taxon>
        <taxon>Bacilli</taxon>
        <taxon>Bacillales</taxon>
        <taxon>Paenibacillaceae</taxon>
        <taxon>Brevibacillus</taxon>
    </lineage>
</organism>
<sequence>MEFHRWESKWLQPVCQLWNTQLGDRFPMREELLQQNSLDDPHLVPEGSWVAVEASSQRPVGIVIAKRWREEDSVTWGKGMGWIQTLLVDRGYRRKGVGTALLERAEKALTSWKVDKIALGSDWWHYFPGVPEEEQELMAWLERRGYLRGRPQYDLLGRKAVEADSDGAGPGLLPLLERPNRDEVRFRMGEPQDREPLLSFFRRCFPGRWEYEALCYFEKGGTGREFVLAEKNGKIMGFCRINDSRSPLIAQNVYWAPLFAEELGGIGPLGIDPAERGQGYGRAVVEAGIYFLQQRGIRTICIDWTDLVGFYEKLGFQVWKRYQTYAKTVVEKQEKIPG</sequence>
<gene>
    <name evidence="2" type="ORF">NDK47_06360</name>
</gene>
<reference evidence="2" key="1">
    <citation type="submission" date="2022-06" db="EMBL/GenBank/DDBJ databases">
        <title>Genome sequencing of Brevibacillus sp. BB3-R1.</title>
        <authorList>
            <person name="Heo J."/>
            <person name="Lee D."/>
            <person name="Won M."/>
            <person name="Han B.-H."/>
            <person name="Hong S.-B."/>
            <person name="Kwon S.-W."/>
        </authorList>
    </citation>
    <scope>NUCLEOTIDE SEQUENCE</scope>
    <source>
        <strain evidence="2">BB3-R1</strain>
    </source>
</reference>
<proteinExistence type="predicted"/>
<dbReference type="Gene3D" id="3.40.630.30">
    <property type="match status" value="2"/>
</dbReference>
<keyword evidence="3" id="KW-1185">Reference proteome</keyword>
<evidence type="ECO:0000313" key="3">
    <source>
        <dbReference type="Proteomes" id="UP001056500"/>
    </source>
</evidence>
<dbReference type="Pfam" id="PF00583">
    <property type="entry name" value="Acetyltransf_1"/>
    <property type="match status" value="2"/>
</dbReference>
<feature type="domain" description="N-acetyltransferase" evidence="1">
    <location>
        <begin position="184"/>
        <end position="337"/>
    </location>
</feature>
<evidence type="ECO:0000313" key="2">
    <source>
        <dbReference type="EMBL" id="USG66915.1"/>
    </source>
</evidence>
<feature type="domain" description="N-acetyltransferase" evidence="1">
    <location>
        <begin position="1"/>
        <end position="162"/>
    </location>
</feature>
<accession>A0ABY4WIE4</accession>
<dbReference type="RefSeq" id="WP_251874020.1">
    <property type="nucleotide sequence ID" value="NZ_CP098755.1"/>
</dbReference>
<dbReference type="Proteomes" id="UP001056500">
    <property type="component" value="Chromosome"/>
</dbReference>
<evidence type="ECO:0000259" key="1">
    <source>
        <dbReference type="PROSITE" id="PS51186"/>
    </source>
</evidence>
<dbReference type="PANTHER" id="PTHR43617">
    <property type="entry name" value="L-AMINO ACID N-ACETYLTRANSFERASE"/>
    <property type="match status" value="1"/>
</dbReference>
<dbReference type="InterPro" id="IPR016181">
    <property type="entry name" value="Acyl_CoA_acyltransferase"/>
</dbReference>
<dbReference type="PROSITE" id="PS51186">
    <property type="entry name" value="GNAT"/>
    <property type="match status" value="2"/>
</dbReference>